<feature type="region of interest" description="Disordered" evidence="4">
    <location>
        <begin position="332"/>
        <end position="389"/>
    </location>
</feature>
<feature type="region of interest" description="Disordered" evidence="4">
    <location>
        <begin position="241"/>
        <end position="287"/>
    </location>
</feature>
<feature type="compositionally biased region" description="Low complexity" evidence="4">
    <location>
        <begin position="274"/>
        <end position="287"/>
    </location>
</feature>
<feature type="compositionally biased region" description="Low complexity" evidence="4">
    <location>
        <begin position="694"/>
        <end position="708"/>
    </location>
</feature>
<keyword evidence="6" id="KW-1185">Reference proteome</keyword>
<sequence length="717" mass="70780">MLVGEGRECAEARGEEVVLDLHGAALGALGADALARRHLELGALTVLRLGRNGIDDRSGAALASALARIGAREHGRGGALRALHLEHNQLADRSARALAVLLAVDGSRLEFLDVRANCIGDAGAAALALALRENVSCTALDLQHNALTDVGAAHLADALAAAAGGAAAPPAPGARAAASPRALPTPCALVRLSLAGNRIADGALIDAIELGCARNRARALALDACAAAECSAAVSARAGGARGSAAHGGEARRRTNAPASSPLPLPSPSPSPSPSFSSPPSASATNVAAGGARACGGVSAVAGARRDAAAWAEVADTAGWRERLAVAAHASPPPALARAHPARAPAYGTGGAGGARDAGDAPAQRASASDAAPTPPAPPSCSTMASERARALDGGTRAHLNAVGYAMASRARAQPTSPRAAPPDRADDVDADAEYGASARAPREPFAPRTDVTGFVRADAASVSASLALPHASAWDVRIAAAELARASAALAEKGRENELLATALEAVRGEFRAGVRGAAEGAAAEYVRARAEVAALASALRDADAREADTRAHFEKLRAARENDRRQFRAALAQLQAGVGSALGIALPDAPRALAPPDGCADGGGARGGDGGGGGEAGGGGGEAVYMAARARHPAARALGAAARGDGREAAAACAANSAGEEAIVGVCSGSDRTRGRGERREARGARAGGGPAPRYGSSPSSSSSGGSLCGEALTD</sequence>
<dbReference type="Pfam" id="PF13516">
    <property type="entry name" value="LRR_6"/>
    <property type="match status" value="4"/>
</dbReference>
<dbReference type="SMART" id="SM00368">
    <property type="entry name" value="LRR_RI"/>
    <property type="match status" value="4"/>
</dbReference>
<evidence type="ECO:0000256" key="4">
    <source>
        <dbReference type="SAM" id="MobiDB-lite"/>
    </source>
</evidence>
<evidence type="ECO:0000313" key="5">
    <source>
        <dbReference type="EMBL" id="KAG8456931.1"/>
    </source>
</evidence>
<accession>A0A8J5X2V2</accession>
<dbReference type="GO" id="GO:0005096">
    <property type="term" value="F:GTPase activator activity"/>
    <property type="evidence" value="ECO:0007669"/>
    <property type="project" value="UniProtKB-KW"/>
</dbReference>
<comment type="caution">
    <text evidence="5">The sequence shown here is derived from an EMBL/GenBank/DDBJ whole genome shotgun (WGS) entry which is preliminary data.</text>
</comment>
<dbReference type="GO" id="GO:0005634">
    <property type="term" value="C:nucleus"/>
    <property type="evidence" value="ECO:0007669"/>
    <property type="project" value="TreeGrafter"/>
</dbReference>
<feature type="compositionally biased region" description="Gly residues" evidence="4">
    <location>
        <begin position="602"/>
        <end position="619"/>
    </location>
</feature>
<feature type="compositionally biased region" description="Basic and acidic residues" evidence="4">
    <location>
        <begin position="673"/>
        <end position="686"/>
    </location>
</feature>
<keyword evidence="3" id="KW-0677">Repeat</keyword>
<dbReference type="SUPFAM" id="SSF52047">
    <property type="entry name" value="RNI-like"/>
    <property type="match status" value="1"/>
</dbReference>
<gene>
    <name evidence="5" type="ORF">KFE25_003758</name>
</gene>
<evidence type="ECO:0000256" key="3">
    <source>
        <dbReference type="ARBA" id="ARBA00022737"/>
    </source>
</evidence>
<feature type="region of interest" description="Disordered" evidence="4">
    <location>
        <begin position="670"/>
        <end position="717"/>
    </location>
</feature>
<dbReference type="GO" id="GO:0005829">
    <property type="term" value="C:cytosol"/>
    <property type="evidence" value="ECO:0007669"/>
    <property type="project" value="TreeGrafter"/>
</dbReference>
<name>A0A8J5X2V2_DIALT</name>
<dbReference type="GO" id="GO:0048471">
    <property type="term" value="C:perinuclear region of cytoplasm"/>
    <property type="evidence" value="ECO:0007669"/>
    <property type="project" value="TreeGrafter"/>
</dbReference>
<dbReference type="InterPro" id="IPR027038">
    <property type="entry name" value="RanGap"/>
</dbReference>
<evidence type="ECO:0000256" key="2">
    <source>
        <dbReference type="ARBA" id="ARBA00022614"/>
    </source>
</evidence>
<dbReference type="GO" id="GO:0031267">
    <property type="term" value="F:small GTPase binding"/>
    <property type="evidence" value="ECO:0007669"/>
    <property type="project" value="TreeGrafter"/>
</dbReference>
<feature type="region of interest" description="Disordered" evidence="4">
    <location>
        <begin position="407"/>
        <end position="446"/>
    </location>
</feature>
<dbReference type="InterPro" id="IPR001611">
    <property type="entry name" value="Leu-rich_rpt"/>
</dbReference>
<evidence type="ECO:0000256" key="1">
    <source>
        <dbReference type="ARBA" id="ARBA00022468"/>
    </source>
</evidence>
<feature type="compositionally biased region" description="Low complexity" evidence="4">
    <location>
        <begin position="332"/>
        <end position="347"/>
    </location>
</feature>
<dbReference type="Proteomes" id="UP000751190">
    <property type="component" value="Unassembled WGS sequence"/>
</dbReference>
<reference evidence="5" key="1">
    <citation type="submission" date="2021-05" db="EMBL/GenBank/DDBJ databases">
        <title>The genome of the haptophyte Pavlova lutheri (Diacronema luteri, Pavlovales) - a model for lipid biosynthesis in eukaryotic algae.</title>
        <authorList>
            <person name="Hulatt C.J."/>
            <person name="Posewitz M.C."/>
        </authorList>
    </citation>
    <scope>NUCLEOTIDE SEQUENCE</scope>
    <source>
        <strain evidence="5">NIVA-4/92</strain>
    </source>
</reference>
<proteinExistence type="predicted"/>
<dbReference type="AlphaFoldDB" id="A0A8J5X2V2"/>
<dbReference type="EMBL" id="JAGTXO010000098">
    <property type="protein sequence ID" value="KAG8456931.1"/>
    <property type="molecule type" value="Genomic_DNA"/>
</dbReference>
<organism evidence="5 6">
    <name type="scientific">Diacronema lutheri</name>
    <name type="common">Unicellular marine alga</name>
    <name type="synonym">Monochrysis lutheri</name>
    <dbReference type="NCBI Taxonomy" id="2081491"/>
    <lineage>
        <taxon>Eukaryota</taxon>
        <taxon>Haptista</taxon>
        <taxon>Haptophyta</taxon>
        <taxon>Pavlovophyceae</taxon>
        <taxon>Pavlovales</taxon>
        <taxon>Pavlovaceae</taxon>
        <taxon>Diacronema</taxon>
    </lineage>
</organism>
<protein>
    <submittedName>
        <fullName evidence="5">Uncharacterized protein</fullName>
    </submittedName>
</protein>
<evidence type="ECO:0000313" key="6">
    <source>
        <dbReference type="Proteomes" id="UP000751190"/>
    </source>
</evidence>
<dbReference type="Gene3D" id="3.80.10.10">
    <property type="entry name" value="Ribonuclease Inhibitor"/>
    <property type="match status" value="1"/>
</dbReference>
<keyword evidence="2" id="KW-0433">Leucine-rich repeat</keyword>
<dbReference type="GO" id="GO:0006913">
    <property type="term" value="P:nucleocytoplasmic transport"/>
    <property type="evidence" value="ECO:0007669"/>
    <property type="project" value="TreeGrafter"/>
</dbReference>
<dbReference type="PANTHER" id="PTHR24113">
    <property type="entry name" value="RAN GTPASE-ACTIVATING PROTEIN 1"/>
    <property type="match status" value="1"/>
</dbReference>
<feature type="compositionally biased region" description="Pro residues" evidence="4">
    <location>
        <begin position="261"/>
        <end position="273"/>
    </location>
</feature>
<feature type="region of interest" description="Disordered" evidence="4">
    <location>
        <begin position="597"/>
        <end position="619"/>
    </location>
</feature>
<dbReference type="InterPro" id="IPR032675">
    <property type="entry name" value="LRR_dom_sf"/>
</dbReference>
<feature type="compositionally biased region" description="Low complexity" evidence="4">
    <location>
        <begin position="360"/>
        <end position="372"/>
    </location>
</feature>
<dbReference type="PANTHER" id="PTHR24113:SF12">
    <property type="entry name" value="RAN GTPASE-ACTIVATING PROTEIN 1"/>
    <property type="match status" value="1"/>
</dbReference>
<keyword evidence="1" id="KW-0343">GTPase activation</keyword>